<feature type="repeat" description="ANK" evidence="3">
    <location>
        <begin position="98"/>
        <end position="130"/>
    </location>
</feature>
<evidence type="ECO:0000259" key="4">
    <source>
        <dbReference type="PROSITE" id="PS50225"/>
    </source>
</evidence>
<sequence>MDWAEDEDEWEAVLLAQLENLNTIKDLTQQERSQALVIATRQQNETLAMALLSQNANPNADDEFGCTAVMFAATHGLSQCLEYMLALPRCIINKRSHSMQTALHFAAKKGQVRCVESLINNGAMIDIADDWGETPLMLGVRAGCLETVRALLEHGARLEMNNLRGMDAVMYAAQGGHSNIMELLLKKGCDVNKVVKSSPLHQAAVFGHVHCIQLLLDAGAHFDIRDIHGVLPIEIATQTDQHLVLKCLIQHGTPDEYKHLALAAAAKNNGIHCVTMLLRYGADPEAVDMQGLPAFFWSIAQNNVEITKCLIRHNVDVNKTVSRMYLVNSEFRELTSELDLDFVSGVVLAAFRDYCRLVQILVTAGADPCPILRLWELNQLPQALSTDSALISWLAHCNTRPRPLAFLCRQRIRDSMSTTVYQHIKQLPLPRPIQDYLHYADLDQI</sequence>
<evidence type="ECO:0000256" key="2">
    <source>
        <dbReference type="ARBA" id="ARBA00023043"/>
    </source>
</evidence>
<reference evidence="5" key="1">
    <citation type="journal article" date="2023" name="Mol. Biol. Evol.">
        <title>Third-Generation Sequencing Reveals the Adaptive Role of the Epigenome in Three Deep-Sea Polychaetes.</title>
        <authorList>
            <person name="Perez M."/>
            <person name="Aroh O."/>
            <person name="Sun Y."/>
            <person name="Lan Y."/>
            <person name="Juniper S.K."/>
            <person name="Young C.R."/>
            <person name="Angers B."/>
            <person name="Qian P.Y."/>
        </authorList>
    </citation>
    <scope>NUCLEOTIDE SEQUENCE</scope>
    <source>
        <strain evidence="5">P08H-3</strain>
    </source>
</reference>
<feature type="repeat" description="ANK" evidence="3">
    <location>
        <begin position="131"/>
        <end position="163"/>
    </location>
</feature>
<dbReference type="PANTHER" id="PTHR24166:SF48">
    <property type="entry name" value="PROTEIN VAPYRIN"/>
    <property type="match status" value="1"/>
</dbReference>
<dbReference type="EMBL" id="JAODUP010000448">
    <property type="protein sequence ID" value="KAK2149522.1"/>
    <property type="molecule type" value="Genomic_DNA"/>
</dbReference>
<keyword evidence="2 3" id="KW-0040">ANK repeat</keyword>
<dbReference type="SUPFAM" id="SSF48403">
    <property type="entry name" value="Ankyrin repeat"/>
    <property type="match status" value="1"/>
</dbReference>
<dbReference type="SMART" id="SM00248">
    <property type="entry name" value="ANK"/>
    <property type="match status" value="10"/>
</dbReference>
<dbReference type="SMART" id="SM00253">
    <property type="entry name" value="SOCS"/>
    <property type="match status" value="1"/>
</dbReference>
<gene>
    <name evidence="5" type="ORF">LSH36_448g02008</name>
</gene>
<dbReference type="Pfam" id="PF07525">
    <property type="entry name" value="SOCS_box"/>
    <property type="match status" value="1"/>
</dbReference>
<keyword evidence="6" id="KW-1185">Reference proteome</keyword>
<keyword evidence="1" id="KW-0677">Repeat</keyword>
<dbReference type="InterPro" id="IPR036770">
    <property type="entry name" value="Ankyrin_rpt-contain_sf"/>
</dbReference>
<dbReference type="Gene3D" id="1.25.40.20">
    <property type="entry name" value="Ankyrin repeat-containing domain"/>
    <property type="match status" value="2"/>
</dbReference>
<dbReference type="GO" id="GO:0035556">
    <property type="term" value="P:intracellular signal transduction"/>
    <property type="evidence" value="ECO:0007669"/>
    <property type="project" value="InterPro"/>
</dbReference>
<evidence type="ECO:0000256" key="1">
    <source>
        <dbReference type="ARBA" id="ARBA00022737"/>
    </source>
</evidence>
<organism evidence="5 6">
    <name type="scientific">Paralvinella palmiformis</name>
    <dbReference type="NCBI Taxonomy" id="53620"/>
    <lineage>
        <taxon>Eukaryota</taxon>
        <taxon>Metazoa</taxon>
        <taxon>Spiralia</taxon>
        <taxon>Lophotrochozoa</taxon>
        <taxon>Annelida</taxon>
        <taxon>Polychaeta</taxon>
        <taxon>Sedentaria</taxon>
        <taxon>Canalipalpata</taxon>
        <taxon>Terebellida</taxon>
        <taxon>Terebelliformia</taxon>
        <taxon>Alvinellidae</taxon>
        <taxon>Paralvinella</taxon>
    </lineage>
</organism>
<evidence type="ECO:0000256" key="3">
    <source>
        <dbReference type="PROSITE-ProRule" id="PRU00023"/>
    </source>
</evidence>
<dbReference type="Pfam" id="PF12796">
    <property type="entry name" value="Ank_2"/>
    <property type="match status" value="2"/>
</dbReference>
<name>A0AAD9JB51_9ANNE</name>
<dbReference type="InterPro" id="IPR001496">
    <property type="entry name" value="SOCS_box"/>
</dbReference>
<protein>
    <recommendedName>
        <fullName evidence="4">SOCS box domain-containing protein</fullName>
    </recommendedName>
</protein>
<dbReference type="AlphaFoldDB" id="A0AAD9JB51"/>
<proteinExistence type="predicted"/>
<dbReference type="SUPFAM" id="SSF158235">
    <property type="entry name" value="SOCS box-like"/>
    <property type="match status" value="1"/>
</dbReference>
<dbReference type="InterPro" id="IPR036036">
    <property type="entry name" value="SOCS_box-like_dom_sf"/>
</dbReference>
<dbReference type="PROSITE" id="PS50225">
    <property type="entry name" value="SOCS"/>
    <property type="match status" value="1"/>
</dbReference>
<feature type="repeat" description="ANK" evidence="3">
    <location>
        <begin position="195"/>
        <end position="227"/>
    </location>
</feature>
<dbReference type="SMART" id="SM00969">
    <property type="entry name" value="SOCS_box"/>
    <property type="match status" value="1"/>
</dbReference>
<evidence type="ECO:0000313" key="6">
    <source>
        <dbReference type="Proteomes" id="UP001208570"/>
    </source>
</evidence>
<comment type="caution">
    <text evidence="5">The sequence shown here is derived from an EMBL/GenBank/DDBJ whole genome shotgun (WGS) entry which is preliminary data.</text>
</comment>
<dbReference type="PANTHER" id="PTHR24166">
    <property type="entry name" value="ROLLING PEBBLES, ISOFORM B"/>
    <property type="match status" value="1"/>
</dbReference>
<dbReference type="Gene3D" id="1.10.750.20">
    <property type="entry name" value="SOCS box"/>
    <property type="match status" value="1"/>
</dbReference>
<evidence type="ECO:0000313" key="5">
    <source>
        <dbReference type="EMBL" id="KAK2149522.1"/>
    </source>
</evidence>
<dbReference type="Proteomes" id="UP001208570">
    <property type="component" value="Unassembled WGS sequence"/>
</dbReference>
<accession>A0AAD9JB51</accession>
<feature type="repeat" description="ANK" evidence="3">
    <location>
        <begin position="164"/>
        <end position="196"/>
    </location>
</feature>
<dbReference type="CDD" id="cd03587">
    <property type="entry name" value="SOCS"/>
    <property type="match status" value="1"/>
</dbReference>
<dbReference type="InterPro" id="IPR002110">
    <property type="entry name" value="Ankyrin_rpt"/>
</dbReference>
<dbReference type="InterPro" id="IPR050889">
    <property type="entry name" value="Dendritic_Spine_Reg/Scaffold"/>
</dbReference>
<dbReference type="PROSITE" id="PS50088">
    <property type="entry name" value="ANK_REPEAT"/>
    <property type="match status" value="4"/>
</dbReference>
<feature type="domain" description="SOCS box" evidence="4">
    <location>
        <begin position="399"/>
        <end position="443"/>
    </location>
</feature>
<dbReference type="Pfam" id="PF00023">
    <property type="entry name" value="Ank"/>
    <property type="match status" value="2"/>
</dbReference>
<dbReference type="PROSITE" id="PS50297">
    <property type="entry name" value="ANK_REP_REGION"/>
    <property type="match status" value="4"/>
</dbReference>